<feature type="transmembrane region" description="Helical" evidence="9">
    <location>
        <begin position="143"/>
        <end position="161"/>
    </location>
</feature>
<reference evidence="10 11" key="1">
    <citation type="submission" date="2015-12" db="EMBL/GenBank/DDBJ databases">
        <title>Genome sequence of Tistrella mobilis MCCC 1A02139.</title>
        <authorList>
            <person name="Lu L."/>
            <person name="Lai Q."/>
            <person name="Shao Z."/>
            <person name="Qian P."/>
        </authorList>
    </citation>
    <scope>NUCLEOTIDE SEQUENCE [LARGE SCALE GENOMIC DNA]</scope>
    <source>
        <strain evidence="10 11">MCCC 1A02139</strain>
    </source>
</reference>
<dbReference type="Proteomes" id="UP000075787">
    <property type="component" value="Unassembled WGS sequence"/>
</dbReference>
<dbReference type="GO" id="GO:0022857">
    <property type="term" value="F:transmembrane transporter activity"/>
    <property type="evidence" value="ECO:0007669"/>
    <property type="project" value="InterPro"/>
</dbReference>
<dbReference type="GeneID" id="97240877"/>
<dbReference type="InterPro" id="IPR001851">
    <property type="entry name" value="ABC_transp_permease"/>
</dbReference>
<keyword evidence="3" id="KW-1003">Cell membrane</keyword>
<keyword evidence="7 9" id="KW-0472">Membrane</keyword>
<evidence type="ECO:0000313" key="10">
    <source>
        <dbReference type="EMBL" id="KYO50832.1"/>
    </source>
</evidence>
<dbReference type="GO" id="GO:0005886">
    <property type="term" value="C:plasma membrane"/>
    <property type="evidence" value="ECO:0007669"/>
    <property type="project" value="UniProtKB-SubCell"/>
</dbReference>
<comment type="caution">
    <text evidence="10">The sequence shown here is derived from an EMBL/GenBank/DDBJ whole genome shotgun (WGS) entry which is preliminary data.</text>
</comment>
<dbReference type="AlphaFoldDB" id="A0A162KAU8"/>
<dbReference type="EMBL" id="LPZR01000190">
    <property type="protein sequence ID" value="KYO50832.1"/>
    <property type="molecule type" value="Genomic_DNA"/>
</dbReference>
<evidence type="ECO:0000256" key="2">
    <source>
        <dbReference type="ARBA" id="ARBA00022448"/>
    </source>
</evidence>
<keyword evidence="4 9" id="KW-0812">Transmembrane</keyword>
<dbReference type="RefSeq" id="WP_062767392.1">
    <property type="nucleotide sequence ID" value="NZ_CP121045.1"/>
</dbReference>
<organism evidence="10 11">
    <name type="scientific">Tistrella mobilis</name>
    <dbReference type="NCBI Taxonomy" id="171437"/>
    <lineage>
        <taxon>Bacteria</taxon>
        <taxon>Pseudomonadati</taxon>
        <taxon>Pseudomonadota</taxon>
        <taxon>Alphaproteobacteria</taxon>
        <taxon>Geminicoccales</taxon>
        <taxon>Geminicoccaceae</taxon>
        <taxon>Tistrella</taxon>
    </lineage>
</organism>
<protein>
    <submittedName>
        <fullName evidence="10">ABC transporter permease</fullName>
    </submittedName>
</protein>
<evidence type="ECO:0000256" key="1">
    <source>
        <dbReference type="ARBA" id="ARBA00004651"/>
    </source>
</evidence>
<keyword evidence="5" id="KW-0029">Amino-acid transport</keyword>
<evidence type="ECO:0000256" key="8">
    <source>
        <dbReference type="ARBA" id="ARBA00037998"/>
    </source>
</evidence>
<name>A0A162KAU8_9PROT</name>
<dbReference type="PANTHER" id="PTHR11795:SF451">
    <property type="entry name" value="ABC TRANSPORTER PERMEASE PROTEIN"/>
    <property type="match status" value="1"/>
</dbReference>
<dbReference type="InterPro" id="IPR052157">
    <property type="entry name" value="BCAA_transport_permease"/>
</dbReference>
<dbReference type="GO" id="GO:0006865">
    <property type="term" value="P:amino acid transport"/>
    <property type="evidence" value="ECO:0007669"/>
    <property type="project" value="UniProtKB-KW"/>
</dbReference>
<evidence type="ECO:0000256" key="6">
    <source>
        <dbReference type="ARBA" id="ARBA00022989"/>
    </source>
</evidence>
<dbReference type="PANTHER" id="PTHR11795">
    <property type="entry name" value="BRANCHED-CHAIN AMINO ACID TRANSPORT SYSTEM PERMEASE PROTEIN LIVH"/>
    <property type="match status" value="1"/>
</dbReference>
<feature type="transmembrane region" description="Helical" evidence="9">
    <location>
        <begin position="65"/>
        <end position="85"/>
    </location>
</feature>
<feature type="transmembrane region" description="Helical" evidence="9">
    <location>
        <begin position="222"/>
        <end position="251"/>
    </location>
</feature>
<evidence type="ECO:0000256" key="7">
    <source>
        <dbReference type="ARBA" id="ARBA00023136"/>
    </source>
</evidence>
<proteinExistence type="inferred from homology"/>
<accession>A0A162KAU8</accession>
<evidence type="ECO:0000256" key="9">
    <source>
        <dbReference type="SAM" id="Phobius"/>
    </source>
</evidence>
<evidence type="ECO:0000256" key="3">
    <source>
        <dbReference type="ARBA" id="ARBA00022475"/>
    </source>
</evidence>
<dbReference type="OrthoDB" id="9778908at2"/>
<feature type="transmembrane region" description="Helical" evidence="9">
    <location>
        <begin position="12"/>
        <end position="31"/>
    </location>
</feature>
<evidence type="ECO:0000256" key="4">
    <source>
        <dbReference type="ARBA" id="ARBA00022692"/>
    </source>
</evidence>
<feature type="transmembrane region" description="Helical" evidence="9">
    <location>
        <begin position="97"/>
        <end position="118"/>
    </location>
</feature>
<feature type="transmembrane region" description="Helical" evidence="9">
    <location>
        <begin position="193"/>
        <end position="215"/>
    </location>
</feature>
<keyword evidence="6 9" id="KW-1133">Transmembrane helix</keyword>
<feature type="transmembrane region" description="Helical" evidence="9">
    <location>
        <begin position="38"/>
        <end position="59"/>
    </location>
</feature>
<dbReference type="CDD" id="cd06582">
    <property type="entry name" value="TM_PBP1_LivH_like"/>
    <property type="match status" value="1"/>
</dbReference>
<evidence type="ECO:0000256" key="5">
    <source>
        <dbReference type="ARBA" id="ARBA00022970"/>
    </source>
</evidence>
<evidence type="ECO:0000313" key="11">
    <source>
        <dbReference type="Proteomes" id="UP000075787"/>
    </source>
</evidence>
<dbReference type="Pfam" id="PF02653">
    <property type="entry name" value="BPD_transp_2"/>
    <property type="match status" value="1"/>
</dbReference>
<comment type="subcellular location">
    <subcellularLocation>
        <location evidence="1">Cell membrane</location>
        <topology evidence="1">Multi-pass membrane protein</topology>
    </subcellularLocation>
</comment>
<comment type="similarity">
    <text evidence="8">Belongs to the binding-protein-dependent transport system permease family. LivHM subfamily.</text>
</comment>
<sequence>MDWLFFGEVSLAGLATGGLYALIALGFVIIYKATRVINFAVGEMMMFSAYLFLTFAGILDWPWYVSLPLAVIGGSLLGGVIERVAIRPMLGENPISVVMVTVGIASVLIGLAEMLWTADPQLLPDFLPREPIMIGEMFVAPKSGWAFVIAACVIAVYLLYFRFSRGGVALRATASDQAAAYSMGIAVPKVFSAAWMAGAFAAAISGILVAASGGLSPQMGVVGLSILVIVILGGLDSILGALIGGLFVGWIETIAGTYLGGEYRQLATFSLLAAILIVRPYGLFGTREIERL</sequence>
<keyword evidence="2" id="KW-0813">Transport</keyword>
<gene>
    <name evidence="10" type="ORF">AUP44_01225</name>
</gene>